<dbReference type="EMBL" id="JBHSJB010000049">
    <property type="protein sequence ID" value="MFC5059879.1"/>
    <property type="molecule type" value="Genomic_DNA"/>
</dbReference>
<evidence type="ECO:0000313" key="2">
    <source>
        <dbReference type="Proteomes" id="UP001595833"/>
    </source>
</evidence>
<dbReference type="RefSeq" id="WP_344038205.1">
    <property type="nucleotide sequence ID" value="NZ_BAAAKE010000010.1"/>
</dbReference>
<evidence type="ECO:0000313" key="1">
    <source>
        <dbReference type="EMBL" id="MFC5059879.1"/>
    </source>
</evidence>
<dbReference type="Proteomes" id="UP001595833">
    <property type="component" value="Unassembled WGS sequence"/>
</dbReference>
<keyword evidence="2" id="KW-1185">Reference proteome</keyword>
<name>A0ABV9YEU2_9PSEU</name>
<reference evidence="2" key="1">
    <citation type="journal article" date="2019" name="Int. J. Syst. Evol. Microbiol.">
        <title>The Global Catalogue of Microorganisms (GCM) 10K type strain sequencing project: providing services to taxonomists for standard genome sequencing and annotation.</title>
        <authorList>
            <consortium name="The Broad Institute Genomics Platform"/>
            <consortium name="The Broad Institute Genome Sequencing Center for Infectious Disease"/>
            <person name="Wu L."/>
            <person name="Ma J."/>
        </authorList>
    </citation>
    <scope>NUCLEOTIDE SEQUENCE [LARGE SCALE GENOMIC DNA]</scope>
    <source>
        <strain evidence="2">KCTC 12848</strain>
    </source>
</reference>
<protein>
    <submittedName>
        <fullName evidence="1">Uncharacterized protein</fullName>
    </submittedName>
</protein>
<accession>A0ABV9YEU2</accession>
<gene>
    <name evidence="1" type="ORF">ACFPFM_39720</name>
</gene>
<comment type="caution">
    <text evidence="1">The sequence shown here is derived from an EMBL/GenBank/DDBJ whole genome shotgun (WGS) entry which is preliminary data.</text>
</comment>
<proteinExistence type="predicted"/>
<sequence length="159" mass="17551">MTTATTTCTGQRDATPRVLSWHQAELLSWPTAINPDTGGVRLRLGESIDALVMRAGLGGEVNHELTWAMMRAPIIVVPRPKVVDWVFLTQPRTPMRQSTVNDLMTAQVGWYREGDTIELPVFGTAEGGLSWLQQPEPGVELPGWGAVVGAVRRTFTRTW</sequence>
<organism evidence="1 2">
    <name type="scientific">Saccharothrix xinjiangensis</name>
    <dbReference type="NCBI Taxonomy" id="204798"/>
    <lineage>
        <taxon>Bacteria</taxon>
        <taxon>Bacillati</taxon>
        <taxon>Actinomycetota</taxon>
        <taxon>Actinomycetes</taxon>
        <taxon>Pseudonocardiales</taxon>
        <taxon>Pseudonocardiaceae</taxon>
        <taxon>Saccharothrix</taxon>
    </lineage>
</organism>